<name>A0A7L3M0L9_9CHAR</name>
<keyword evidence="4" id="KW-1185">Reference proteome</keyword>
<dbReference type="Pfam" id="PF09791">
    <property type="entry name" value="Oxidored-like"/>
    <property type="match status" value="1"/>
</dbReference>
<dbReference type="GO" id="GO:0005739">
    <property type="term" value="C:mitochondrion"/>
    <property type="evidence" value="ECO:0007669"/>
    <property type="project" value="TreeGrafter"/>
</dbReference>
<comment type="caution">
    <text evidence="3">The sequence shown here is derived from an EMBL/GenBank/DDBJ whole genome shotgun (WGS) entry which is preliminary data.</text>
</comment>
<evidence type="ECO:0000259" key="2">
    <source>
        <dbReference type="Pfam" id="PF09791"/>
    </source>
</evidence>
<evidence type="ECO:0000256" key="1">
    <source>
        <dbReference type="SAM" id="MobiDB-lite"/>
    </source>
</evidence>
<feature type="compositionally biased region" description="Low complexity" evidence="1">
    <location>
        <begin position="1"/>
        <end position="22"/>
    </location>
</feature>
<feature type="compositionally biased region" description="Pro residues" evidence="1">
    <location>
        <begin position="29"/>
        <end position="38"/>
    </location>
</feature>
<feature type="non-terminal residue" evidence="3">
    <location>
        <position position="97"/>
    </location>
</feature>
<dbReference type="InterPro" id="IPR019180">
    <property type="entry name" value="Oxidoreductase-like_N"/>
</dbReference>
<evidence type="ECO:0000313" key="3">
    <source>
        <dbReference type="EMBL" id="NXU59894.1"/>
    </source>
</evidence>
<evidence type="ECO:0000313" key="4">
    <source>
        <dbReference type="Proteomes" id="UP000582182"/>
    </source>
</evidence>
<feature type="region of interest" description="Disordered" evidence="1">
    <location>
        <begin position="1"/>
        <end position="38"/>
    </location>
</feature>
<reference evidence="3 4" key="1">
    <citation type="submission" date="2019-09" db="EMBL/GenBank/DDBJ databases">
        <title>Bird 10,000 Genomes (B10K) Project - Family phase.</title>
        <authorList>
            <person name="Zhang G."/>
        </authorList>
    </citation>
    <scope>NUCLEOTIDE SEQUENCE [LARGE SCALE GENOMIC DNA]</scope>
    <source>
        <strain evidence="3">B10K-DU-029-46</strain>
    </source>
</reference>
<sequence length="97" mass="10329">SDTPGKGSSTSETSGSDKGTSEGQDEVPPATPQLPPPPTHCCGTGCPNCVWLDYVEELLKCCQDGGAQALAAVEEHVEDENIKMILKMEIRLRAKKD</sequence>
<gene>
    <name evidence="3" type="primary">Oxld1</name>
    <name evidence="3" type="ORF">TURVEL_R13819</name>
</gene>
<proteinExistence type="predicted"/>
<dbReference type="Proteomes" id="UP000582182">
    <property type="component" value="Unassembled WGS sequence"/>
</dbReference>
<dbReference type="OrthoDB" id="10064411at2759"/>
<dbReference type="PANTHER" id="PTHR21193">
    <property type="entry name" value="OXIDOREDUCTASE-LIKE DOMAIN-CONTAINING PROTEIN 1"/>
    <property type="match status" value="1"/>
</dbReference>
<accession>A0A7L3M0L9</accession>
<protein>
    <submittedName>
        <fullName evidence="3">OXLD1 protein</fullName>
    </submittedName>
</protein>
<dbReference type="InterPro" id="IPR039251">
    <property type="entry name" value="OXLD1"/>
</dbReference>
<feature type="domain" description="Oxidoreductase-like" evidence="2">
    <location>
        <begin position="31"/>
        <end position="59"/>
    </location>
</feature>
<dbReference type="EMBL" id="VZTY01038975">
    <property type="protein sequence ID" value="NXU59894.1"/>
    <property type="molecule type" value="Genomic_DNA"/>
</dbReference>
<dbReference type="PANTHER" id="PTHR21193:SF3">
    <property type="entry name" value="OXIDOREDUCTASE-LIKE DOMAIN-CONTAINING PROTEIN 1"/>
    <property type="match status" value="1"/>
</dbReference>
<organism evidence="3 4">
    <name type="scientific">Turnix velox</name>
    <name type="common">Little buttonquail</name>
    <dbReference type="NCBI Taxonomy" id="2529409"/>
    <lineage>
        <taxon>Eukaryota</taxon>
        <taxon>Metazoa</taxon>
        <taxon>Chordata</taxon>
        <taxon>Craniata</taxon>
        <taxon>Vertebrata</taxon>
        <taxon>Euteleostomi</taxon>
        <taxon>Archelosauria</taxon>
        <taxon>Archosauria</taxon>
        <taxon>Dinosauria</taxon>
        <taxon>Saurischia</taxon>
        <taxon>Theropoda</taxon>
        <taxon>Coelurosauria</taxon>
        <taxon>Aves</taxon>
        <taxon>Neognathae</taxon>
        <taxon>Neoaves</taxon>
        <taxon>Charadriiformes</taxon>
        <taxon>Turnicidae</taxon>
        <taxon>Turnix</taxon>
    </lineage>
</organism>
<feature type="non-terminal residue" evidence="3">
    <location>
        <position position="1"/>
    </location>
</feature>
<dbReference type="AlphaFoldDB" id="A0A7L3M0L9"/>